<name>A0A0W0TLF6_9GAMM</name>
<keyword evidence="3" id="KW-0012">Acyltransferase</keyword>
<dbReference type="InterPro" id="IPR013149">
    <property type="entry name" value="ADH-like_C"/>
</dbReference>
<evidence type="ECO:0000313" key="3">
    <source>
        <dbReference type="EMBL" id="SPX62572.1"/>
    </source>
</evidence>
<evidence type="ECO:0000313" key="4">
    <source>
        <dbReference type="Proteomes" id="UP000054698"/>
    </source>
</evidence>
<dbReference type="Gene3D" id="3.90.180.10">
    <property type="entry name" value="Medium-chain alcohol dehydrogenases, catalytic domain"/>
    <property type="match status" value="1"/>
</dbReference>
<dbReference type="PANTHER" id="PTHR11695:SF294">
    <property type="entry name" value="RETICULON-4-INTERACTING PROTEIN 1, MITOCHONDRIAL"/>
    <property type="match status" value="1"/>
</dbReference>
<evidence type="ECO:0000313" key="5">
    <source>
        <dbReference type="Proteomes" id="UP000251942"/>
    </source>
</evidence>
<dbReference type="OrthoDB" id="9785812at2"/>
<dbReference type="InterPro" id="IPR020843">
    <property type="entry name" value="ER"/>
</dbReference>
<dbReference type="InterPro" id="IPR050700">
    <property type="entry name" value="YIM1/Zinc_Alcohol_DH_Fams"/>
</dbReference>
<proteinExistence type="predicted"/>
<dbReference type="PATRIC" id="fig|453.4.peg.2310"/>
<evidence type="ECO:0000259" key="1">
    <source>
        <dbReference type="SMART" id="SM00829"/>
    </source>
</evidence>
<reference evidence="3 5" key="2">
    <citation type="submission" date="2018-06" db="EMBL/GenBank/DDBJ databases">
        <authorList>
            <consortium name="Pathogen Informatics"/>
            <person name="Doyle S."/>
        </authorList>
    </citation>
    <scope>NUCLEOTIDE SEQUENCE [LARGE SCALE GENOMIC DNA]</scope>
    <source>
        <strain evidence="3 5">NCTC12022</strain>
    </source>
</reference>
<dbReference type="SMART" id="SM00829">
    <property type="entry name" value="PKS_ER"/>
    <property type="match status" value="1"/>
</dbReference>
<dbReference type="EMBL" id="UASS01000039">
    <property type="protein sequence ID" value="SPX62572.1"/>
    <property type="molecule type" value="Genomic_DNA"/>
</dbReference>
<dbReference type="SUPFAM" id="SSF51735">
    <property type="entry name" value="NAD(P)-binding Rossmann-fold domains"/>
    <property type="match status" value="1"/>
</dbReference>
<dbReference type="EC" id="1.6.5.5" evidence="2"/>
<dbReference type="InterPro" id="IPR036291">
    <property type="entry name" value="NAD(P)-bd_dom_sf"/>
</dbReference>
<protein>
    <submittedName>
        <fullName evidence="2">Quinone oxidoreductase (NADPH:quinone reductase)</fullName>
        <ecNumber evidence="2">1.6.5.5</ecNumber>
        <ecNumber evidence="3">2.3.1.111</ecNumber>
    </submittedName>
</protein>
<accession>A0A0W0TLF6</accession>
<gene>
    <name evidence="2" type="primary">qor_3</name>
    <name evidence="2" type="ORF">Lfee_2110</name>
    <name evidence="3" type="ORF">NCTC12022_03334</name>
</gene>
<evidence type="ECO:0000313" key="2">
    <source>
        <dbReference type="EMBL" id="KTC96312.1"/>
    </source>
</evidence>
<dbReference type="InterPro" id="IPR013154">
    <property type="entry name" value="ADH-like_N"/>
</dbReference>
<keyword evidence="2" id="KW-0560">Oxidoreductase</keyword>
<dbReference type="AlphaFoldDB" id="A0A0W0TLF6"/>
<dbReference type="Proteomes" id="UP000251942">
    <property type="component" value="Unassembled WGS sequence"/>
</dbReference>
<dbReference type="PANTHER" id="PTHR11695">
    <property type="entry name" value="ALCOHOL DEHYDROGENASE RELATED"/>
    <property type="match status" value="1"/>
</dbReference>
<dbReference type="SUPFAM" id="SSF50129">
    <property type="entry name" value="GroES-like"/>
    <property type="match status" value="1"/>
</dbReference>
<dbReference type="GO" id="GO:0050111">
    <property type="term" value="F:mycocerosate synthase activity"/>
    <property type="evidence" value="ECO:0007669"/>
    <property type="project" value="UniProtKB-EC"/>
</dbReference>
<dbReference type="Pfam" id="PF08240">
    <property type="entry name" value="ADH_N"/>
    <property type="match status" value="1"/>
</dbReference>
<keyword evidence="4" id="KW-1185">Reference proteome</keyword>
<dbReference type="EMBL" id="LNYB01000081">
    <property type="protein sequence ID" value="KTC96312.1"/>
    <property type="molecule type" value="Genomic_DNA"/>
</dbReference>
<dbReference type="STRING" id="453.Lfee_2110"/>
<sequence>MRSIVLTKFGDIDVFAEATLPKPEIKPGHVLIKVVATSVNPLDYKMRKGYFPDLVKNFPMVLHGDVAGIIEEVGEGVTNFSVGDEVYGCVGGLLDMGGGLAEYVLADADLIALKPKTLSLVEAASLPLVSLTAWEGLVTYAKVKKGQTVLIHGGTGGVGHVSIQLAKWLGAKVFATGSSAKKLEMAKQLGADFAIDYKKTTIESYVAEHTNGAGFEIVFDTVGGENFSECFQAAALFGQVISILAAGNYDLYPAFFKGLSIHLVLQPLPLITGIKRAHYGEILAKIATLVDEGFIRPLIDEQKFNITQVGAAHAHLENGNALGKIVLTNFA</sequence>
<dbReference type="CDD" id="cd08272">
    <property type="entry name" value="MDR6"/>
    <property type="match status" value="1"/>
</dbReference>
<dbReference type="GO" id="GO:0003960">
    <property type="term" value="F:quinone reductase (NADPH) activity"/>
    <property type="evidence" value="ECO:0007669"/>
    <property type="project" value="UniProtKB-EC"/>
</dbReference>
<dbReference type="EC" id="2.3.1.111" evidence="3"/>
<organism evidence="2 4">
    <name type="scientific">Legionella feeleii</name>
    <dbReference type="NCBI Taxonomy" id="453"/>
    <lineage>
        <taxon>Bacteria</taxon>
        <taxon>Pseudomonadati</taxon>
        <taxon>Pseudomonadota</taxon>
        <taxon>Gammaproteobacteria</taxon>
        <taxon>Legionellales</taxon>
        <taxon>Legionellaceae</taxon>
        <taxon>Legionella</taxon>
    </lineage>
</organism>
<dbReference type="Gene3D" id="3.40.50.720">
    <property type="entry name" value="NAD(P)-binding Rossmann-like Domain"/>
    <property type="match status" value="1"/>
</dbReference>
<reference evidence="2 4" key="1">
    <citation type="submission" date="2015-11" db="EMBL/GenBank/DDBJ databases">
        <title>Genomic analysis of 38 Legionella species identifies large and diverse effector repertoires.</title>
        <authorList>
            <person name="Burstein D."/>
            <person name="Amaro F."/>
            <person name="Zusman T."/>
            <person name="Lifshitz Z."/>
            <person name="Cohen O."/>
            <person name="Gilbert J.A."/>
            <person name="Pupko T."/>
            <person name="Shuman H.A."/>
            <person name="Segal G."/>
        </authorList>
    </citation>
    <scope>NUCLEOTIDE SEQUENCE [LARGE SCALE GENOMIC DNA]</scope>
    <source>
        <strain evidence="2 4">WO-44C</strain>
    </source>
</reference>
<dbReference type="Pfam" id="PF00107">
    <property type="entry name" value="ADH_zinc_N"/>
    <property type="match status" value="1"/>
</dbReference>
<dbReference type="InterPro" id="IPR011032">
    <property type="entry name" value="GroES-like_sf"/>
</dbReference>
<keyword evidence="3" id="KW-0808">Transferase</keyword>
<feature type="domain" description="Enoyl reductase (ER)" evidence="1">
    <location>
        <begin position="10"/>
        <end position="327"/>
    </location>
</feature>
<dbReference type="Proteomes" id="UP000054698">
    <property type="component" value="Unassembled WGS sequence"/>
</dbReference>
<dbReference type="RefSeq" id="WP_058446585.1">
    <property type="nucleotide sequence ID" value="NZ_CAAAHT010000001.1"/>
</dbReference>